<dbReference type="PROSITE" id="PS50888">
    <property type="entry name" value="BHLH"/>
    <property type="match status" value="1"/>
</dbReference>
<feature type="domain" description="BHLH" evidence="7">
    <location>
        <begin position="555"/>
        <end position="604"/>
    </location>
</feature>
<dbReference type="SMART" id="SM00353">
    <property type="entry name" value="HLH"/>
    <property type="match status" value="1"/>
</dbReference>
<organism evidence="8 9">
    <name type="scientific">Musa balbisiana</name>
    <name type="common">Banana</name>
    <dbReference type="NCBI Taxonomy" id="52838"/>
    <lineage>
        <taxon>Eukaryota</taxon>
        <taxon>Viridiplantae</taxon>
        <taxon>Streptophyta</taxon>
        <taxon>Embryophyta</taxon>
        <taxon>Tracheophyta</taxon>
        <taxon>Spermatophyta</taxon>
        <taxon>Magnoliopsida</taxon>
        <taxon>Liliopsida</taxon>
        <taxon>Zingiberales</taxon>
        <taxon>Musaceae</taxon>
        <taxon>Musa</taxon>
    </lineage>
</organism>
<evidence type="ECO:0000256" key="4">
    <source>
        <dbReference type="ARBA" id="ARBA00023163"/>
    </source>
</evidence>
<comment type="caution">
    <text evidence="8">The sequence shown here is derived from an EMBL/GenBank/DDBJ whole genome shotgun (WGS) entry which is preliminary data.</text>
</comment>
<comment type="similarity">
    <text evidence="2">Belongs to the bHLH protein family.</text>
</comment>
<accession>A0A4S8JK61</accession>
<evidence type="ECO:0000256" key="5">
    <source>
        <dbReference type="ARBA" id="ARBA00023242"/>
    </source>
</evidence>
<dbReference type="PANTHER" id="PTHR45914">
    <property type="entry name" value="TRANSCRIPTION FACTOR HEC3-RELATED"/>
    <property type="match status" value="1"/>
</dbReference>
<feature type="compositionally biased region" description="Basic and acidic residues" evidence="6">
    <location>
        <begin position="441"/>
        <end position="451"/>
    </location>
</feature>
<dbReference type="InterPro" id="IPR045843">
    <property type="entry name" value="IND-like"/>
</dbReference>
<gene>
    <name evidence="8" type="ORF">C4D60_Mb01t05880</name>
</gene>
<dbReference type="Proteomes" id="UP000317650">
    <property type="component" value="Chromosome 1"/>
</dbReference>
<keyword evidence="4" id="KW-0804">Transcription</keyword>
<dbReference type="GO" id="GO:0005634">
    <property type="term" value="C:nucleus"/>
    <property type="evidence" value="ECO:0007669"/>
    <property type="project" value="UniProtKB-SubCell"/>
</dbReference>
<evidence type="ECO:0000259" key="7">
    <source>
        <dbReference type="PROSITE" id="PS50888"/>
    </source>
</evidence>
<comment type="subcellular location">
    <subcellularLocation>
        <location evidence="1">Nucleus</location>
    </subcellularLocation>
</comment>
<keyword evidence="5" id="KW-0539">Nucleus</keyword>
<protein>
    <recommendedName>
        <fullName evidence="7">BHLH domain-containing protein</fullName>
    </recommendedName>
</protein>
<dbReference type="GO" id="GO:0003700">
    <property type="term" value="F:DNA-binding transcription factor activity"/>
    <property type="evidence" value="ECO:0007669"/>
    <property type="project" value="InterPro"/>
</dbReference>
<evidence type="ECO:0000313" key="9">
    <source>
        <dbReference type="Proteomes" id="UP000317650"/>
    </source>
</evidence>
<dbReference type="CDD" id="cd11454">
    <property type="entry name" value="bHLH_AtIND_like"/>
    <property type="match status" value="1"/>
</dbReference>
<proteinExistence type="inferred from homology"/>
<feature type="region of interest" description="Disordered" evidence="6">
    <location>
        <begin position="438"/>
        <end position="512"/>
    </location>
</feature>
<evidence type="ECO:0000256" key="1">
    <source>
        <dbReference type="ARBA" id="ARBA00004123"/>
    </source>
</evidence>
<evidence type="ECO:0000256" key="2">
    <source>
        <dbReference type="ARBA" id="ARBA00005510"/>
    </source>
</evidence>
<dbReference type="Gene3D" id="4.10.280.10">
    <property type="entry name" value="Helix-loop-helix DNA-binding domain"/>
    <property type="match status" value="1"/>
</dbReference>
<dbReference type="PANTHER" id="PTHR45914:SF12">
    <property type="entry name" value="TRANSCRIPTION FACTOR BHLH87"/>
    <property type="match status" value="1"/>
</dbReference>
<sequence length="648" mass="71985">METPIETEGHSSRATFSRPLDVRHEIVLPCLLETLAVSSRWMPTLPSPPSDQSSSLDRSSCCSGVLPNYLYDIDYVAEDEILSILNVPPGELGRVIRRKGAFIQSVKEALLKSLSVVQRGLLIRSRFSRFQSLTAFTLDGNHPWGGQLSVWYVHASQHHIHFVVNLVVKLVIGVEERGELPQSCPPELRRLVDQLSVMCTQYGRKRSPCGGDDGSGSKHRNWYTSLPSPLVSKLQLPDEKKEQFYSKQSRFIGLYSSVTTHSSPKEATRIYVGAFPLRCPTHCIRFRPATPRTSCEMESLGNHYDSFAGSDEEFSDMAGKLELDDLFLSSSIQSQEITVAQASLDSNKIGEMVDVSIPPPDTMNRTVLHLQDMIRLDAHPHELMESGAVWGDALLSQACAASQPISGYCNAARADGISATFSGSENFRNLSCTGDISSGKSENRGSFDQHKWSRGAVASEVSPNPLPNAKRKFEEYTGIGGNKTSLLQPSSLKKPRPEKHSGSSTINFGRDSNYEPDTEAIAQVKEMIYRVAALRPVTLEMVDAVEKPRRKNVRISSDPQTVAARQRRERISERLRKLQSLVPGGSQMDTATMLEEAANYLKFLKSQVRILETLDNRHDPGNNSTMHPFPFHPSQAFAVQQLYPTQKP</sequence>
<dbReference type="SUPFAM" id="SSF47459">
    <property type="entry name" value="HLH, helix-loop-helix DNA-binding domain"/>
    <property type="match status" value="1"/>
</dbReference>
<dbReference type="AlphaFoldDB" id="A0A4S8JK61"/>
<reference evidence="8 9" key="1">
    <citation type="journal article" date="2019" name="Nat. Plants">
        <title>Genome sequencing of Musa balbisiana reveals subgenome evolution and function divergence in polyploid bananas.</title>
        <authorList>
            <person name="Yao X."/>
        </authorList>
    </citation>
    <scope>NUCLEOTIDE SEQUENCE [LARGE SCALE GENOMIC DNA]</scope>
    <source>
        <strain evidence="9">cv. DH-PKW</strain>
        <tissue evidence="8">Leaves</tissue>
    </source>
</reference>
<dbReference type="GO" id="GO:0046983">
    <property type="term" value="F:protein dimerization activity"/>
    <property type="evidence" value="ECO:0007669"/>
    <property type="project" value="InterPro"/>
</dbReference>
<dbReference type="InterPro" id="IPR011598">
    <property type="entry name" value="bHLH_dom"/>
</dbReference>
<dbReference type="InterPro" id="IPR036638">
    <property type="entry name" value="HLH_DNA-bd_sf"/>
</dbReference>
<feature type="compositionally biased region" description="Polar residues" evidence="6">
    <location>
        <begin position="482"/>
        <end position="491"/>
    </location>
</feature>
<keyword evidence="9" id="KW-1185">Reference proteome</keyword>
<evidence type="ECO:0000313" key="8">
    <source>
        <dbReference type="EMBL" id="THU62508.1"/>
    </source>
</evidence>
<name>A0A4S8JK61_MUSBA</name>
<dbReference type="EMBL" id="PYDT01000004">
    <property type="protein sequence ID" value="THU62508.1"/>
    <property type="molecule type" value="Genomic_DNA"/>
</dbReference>
<keyword evidence="3" id="KW-0805">Transcription regulation</keyword>
<dbReference type="Pfam" id="PF00010">
    <property type="entry name" value="HLH"/>
    <property type="match status" value="1"/>
</dbReference>
<evidence type="ECO:0000256" key="6">
    <source>
        <dbReference type="SAM" id="MobiDB-lite"/>
    </source>
</evidence>
<evidence type="ECO:0000256" key="3">
    <source>
        <dbReference type="ARBA" id="ARBA00023015"/>
    </source>
</evidence>